<evidence type="ECO:0000256" key="8">
    <source>
        <dbReference type="SAM" id="MobiDB-lite"/>
    </source>
</evidence>
<keyword evidence="11" id="KW-1185">Reference proteome</keyword>
<evidence type="ECO:0000313" key="10">
    <source>
        <dbReference type="EMBL" id="SMH43235.1"/>
    </source>
</evidence>
<reference evidence="11" key="1">
    <citation type="submission" date="2017-04" db="EMBL/GenBank/DDBJ databases">
        <authorList>
            <person name="Varghese N."/>
            <person name="Submissions S."/>
        </authorList>
    </citation>
    <scope>NUCLEOTIDE SEQUENCE [LARGE SCALE GENOMIC DNA]</scope>
    <source>
        <strain evidence="11">VKM Ac-2121</strain>
    </source>
</reference>
<keyword evidence="6 7" id="KW-0472">Membrane</keyword>
<dbReference type="PANTHER" id="PTHR43163">
    <property type="entry name" value="DIPEPTIDE TRANSPORT SYSTEM PERMEASE PROTEIN DPPB-RELATED"/>
    <property type="match status" value="1"/>
</dbReference>
<evidence type="ECO:0000313" key="11">
    <source>
        <dbReference type="Proteomes" id="UP000193711"/>
    </source>
</evidence>
<feature type="transmembrane region" description="Helical" evidence="7">
    <location>
        <begin position="341"/>
        <end position="364"/>
    </location>
</feature>
<evidence type="ECO:0000256" key="1">
    <source>
        <dbReference type="ARBA" id="ARBA00004651"/>
    </source>
</evidence>
<dbReference type="STRING" id="1891671.SAMN06295885_2176"/>
<dbReference type="InterPro" id="IPR000515">
    <property type="entry name" value="MetI-like"/>
</dbReference>
<feature type="transmembrane region" description="Helical" evidence="7">
    <location>
        <begin position="300"/>
        <end position="321"/>
    </location>
</feature>
<evidence type="ECO:0000256" key="5">
    <source>
        <dbReference type="ARBA" id="ARBA00022989"/>
    </source>
</evidence>
<dbReference type="GO" id="GO:0005886">
    <property type="term" value="C:plasma membrane"/>
    <property type="evidence" value="ECO:0007669"/>
    <property type="project" value="UniProtKB-SubCell"/>
</dbReference>
<evidence type="ECO:0000256" key="7">
    <source>
        <dbReference type="RuleBase" id="RU363032"/>
    </source>
</evidence>
<feature type="transmembrane region" description="Helical" evidence="7">
    <location>
        <begin position="178"/>
        <end position="198"/>
    </location>
</feature>
<dbReference type="Proteomes" id="UP000193711">
    <property type="component" value="Unassembled WGS sequence"/>
</dbReference>
<feature type="transmembrane region" description="Helical" evidence="7">
    <location>
        <begin position="40"/>
        <end position="63"/>
    </location>
</feature>
<dbReference type="SUPFAM" id="SSF161098">
    <property type="entry name" value="MetI-like"/>
    <property type="match status" value="1"/>
</dbReference>
<feature type="region of interest" description="Disordered" evidence="8">
    <location>
        <begin position="1"/>
        <end position="35"/>
    </location>
</feature>
<gene>
    <name evidence="10" type="ORF">SAMN06295885_2176</name>
</gene>
<dbReference type="Pfam" id="PF19300">
    <property type="entry name" value="BPD_transp_1_N"/>
    <property type="match status" value="1"/>
</dbReference>
<dbReference type="GO" id="GO:0071916">
    <property type="term" value="F:dipeptide transmembrane transporter activity"/>
    <property type="evidence" value="ECO:0007669"/>
    <property type="project" value="TreeGrafter"/>
</dbReference>
<dbReference type="OrthoDB" id="4695618at2"/>
<keyword evidence="4 7" id="KW-0812">Transmembrane</keyword>
<organism evidence="10 11">
    <name type="scientific">Rathayibacter oskolensis</name>
    <dbReference type="NCBI Taxonomy" id="1891671"/>
    <lineage>
        <taxon>Bacteria</taxon>
        <taxon>Bacillati</taxon>
        <taxon>Actinomycetota</taxon>
        <taxon>Actinomycetes</taxon>
        <taxon>Micrococcales</taxon>
        <taxon>Microbacteriaceae</taxon>
        <taxon>Rathayibacter</taxon>
    </lineage>
</organism>
<feature type="domain" description="ABC transmembrane type-1" evidence="9">
    <location>
        <begin position="131"/>
        <end position="357"/>
    </location>
</feature>
<keyword evidence="2 7" id="KW-0813">Transport</keyword>
<keyword evidence="3" id="KW-1003">Cell membrane</keyword>
<dbReference type="PROSITE" id="PS50928">
    <property type="entry name" value="ABC_TM1"/>
    <property type="match status" value="1"/>
</dbReference>
<feature type="transmembrane region" description="Helical" evidence="7">
    <location>
        <begin position="137"/>
        <end position="157"/>
    </location>
</feature>
<sequence>MSVAPARAVPSTAAPAPRDPAPPARPDGRGRSRRPLPGGWILRPLGMTLANLTAFVVVAFFLVQLIPGDPVVTATGGRLTGAELEAARATYGLDRPWPEQFVAYLGQLVSLDLGTSIATGRPVADDFAARIPATLELVLSGLVLACVVAVLLSHYVVTHRATRTARVLTSYARSAGALPEYVIGIAFLFVFYAVLHWAPAPTGRLDPALISPPRTTGFPVLDALIAGDVAAAQSGVAHLVLPVIVMVVAHTPILMKTLIVGLDAAIDDPATRFRIASGAPRRSVLASIYRRALPTAVPMLGMLFGLLLGGAVVLEALFGLGGLGQYAVDAVNSSDVFALRSFLVVTAAMCLAIYLLSDIGVGLLDPRRRSVANGGAR</sequence>
<protein>
    <submittedName>
        <fullName evidence="10">Peptide/nickel transport system permease protein</fullName>
    </submittedName>
</protein>
<evidence type="ECO:0000256" key="3">
    <source>
        <dbReference type="ARBA" id="ARBA00022475"/>
    </source>
</evidence>
<evidence type="ECO:0000256" key="4">
    <source>
        <dbReference type="ARBA" id="ARBA00022692"/>
    </source>
</evidence>
<comment type="similarity">
    <text evidence="7">Belongs to the binding-protein-dependent transport system permease family.</text>
</comment>
<dbReference type="AlphaFoldDB" id="A0A1X7NXU2"/>
<name>A0A1X7NXU2_9MICO</name>
<proteinExistence type="inferred from homology"/>
<comment type="subcellular location">
    <subcellularLocation>
        <location evidence="1 7">Cell membrane</location>
        <topology evidence="1 7">Multi-pass membrane protein</topology>
    </subcellularLocation>
</comment>
<dbReference type="EMBL" id="FXBM01000002">
    <property type="protein sequence ID" value="SMH43235.1"/>
    <property type="molecule type" value="Genomic_DNA"/>
</dbReference>
<evidence type="ECO:0000256" key="2">
    <source>
        <dbReference type="ARBA" id="ARBA00022448"/>
    </source>
</evidence>
<evidence type="ECO:0000259" key="9">
    <source>
        <dbReference type="PROSITE" id="PS50928"/>
    </source>
</evidence>
<keyword evidence="5 7" id="KW-1133">Transmembrane helix</keyword>
<dbReference type="PANTHER" id="PTHR43163:SF6">
    <property type="entry name" value="DIPEPTIDE TRANSPORT SYSTEM PERMEASE PROTEIN DPPB-RELATED"/>
    <property type="match status" value="1"/>
</dbReference>
<dbReference type="InterPro" id="IPR045621">
    <property type="entry name" value="BPD_transp_1_N"/>
</dbReference>
<evidence type="ECO:0000256" key="6">
    <source>
        <dbReference type="ARBA" id="ARBA00023136"/>
    </source>
</evidence>
<dbReference type="Pfam" id="PF00528">
    <property type="entry name" value="BPD_transp_1"/>
    <property type="match status" value="1"/>
</dbReference>
<accession>A0A1X7NXU2</accession>
<dbReference type="InterPro" id="IPR035906">
    <property type="entry name" value="MetI-like_sf"/>
</dbReference>